<dbReference type="Gene3D" id="3.40.50.300">
    <property type="entry name" value="P-loop containing nucleotide triphosphate hydrolases"/>
    <property type="match status" value="1"/>
</dbReference>
<evidence type="ECO:0000313" key="6">
    <source>
        <dbReference type="Proteomes" id="UP001165060"/>
    </source>
</evidence>
<gene>
    <name evidence="5" type="ORF">TeGR_g12998</name>
</gene>
<name>A0ABQ6MUU9_9STRA</name>
<dbReference type="PANTHER" id="PTHR12169:SF6">
    <property type="entry name" value="AFG1-LIKE ATPASE"/>
    <property type="match status" value="1"/>
</dbReference>
<dbReference type="Proteomes" id="UP001165060">
    <property type="component" value="Unassembled WGS sequence"/>
</dbReference>
<protein>
    <recommendedName>
        <fullName evidence="7">AFG1-like ATPase</fullName>
    </recommendedName>
</protein>
<sequence length="434" mass="47613">MSALVSSGKKRPDARQQRAAKLLTRLGGVIGGPWWDELQELRRSPPAPPPSLETAPSDAGEEAQMLTQVPPPIPRGLFMHGSVGTGKSFLMDIFFATAPVPTNTKRRVHFHEFMSDVHKDIHALKQRDLAEKGRSWHVDTDPANDPVRRVAKEMAGKTRLLCFDEFQVTDIADAVIISSLFSTLFEAGTVMVATSNRPIDDLYKNGINYDYFKRSIAMLHHHCIEFDMDSATDYRDGAGNALLHFHTGAGGANDEVLAFAGSSSARLSEHTVDVGFGRQLLVKRADVSAGVAVFSFDELCDEYLGAGDYRAVARTFNRIGLLDVPKLTLQDHDQARRFITLVDELYEAGCKLSISAQFEPKLLFEDSGVAGGGEVDLGEDAGGNYAVGGQKWLDVRQATGRMLGELASVRELRFAFQRAASRLTQMTSGEWHGE</sequence>
<comment type="similarity">
    <text evidence="1">Belongs to the AFG1 ATPase family.</text>
</comment>
<dbReference type="SUPFAM" id="SSF52540">
    <property type="entry name" value="P-loop containing nucleoside triphosphate hydrolases"/>
    <property type="match status" value="1"/>
</dbReference>
<keyword evidence="3" id="KW-0067">ATP-binding</keyword>
<comment type="caution">
    <text evidence="5">The sequence shown here is derived from an EMBL/GenBank/DDBJ whole genome shotgun (WGS) entry which is preliminary data.</text>
</comment>
<evidence type="ECO:0000256" key="1">
    <source>
        <dbReference type="ARBA" id="ARBA00010322"/>
    </source>
</evidence>
<keyword evidence="2" id="KW-0547">Nucleotide-binding</keyword>
<evidence type="ECO:0000256" key="4">
    <source>
        <dbReference type="SAM" id="MobiDB-lite"/>
    </source>
</evidence>
<evidence type="ECO:0008006" key="7">
    <source>
        <dbReference type="Google" id="ProtNLM"/>
    </source>
</evidence>
<keyword evidence="6" id="KW-1185">Reference proteome</keyword>
<dbReference type="PANTHER" id="PTHR12169">
    <property type="entry name" value="ATPASE N2B"/>
    <property type="match status" value="1"/>
</dbReference>
<evidence type="ECO:0000256" key="3">
    <source>
        <dbReference type="ARBA" id="ARBA00022840"/>
    </source>
</evidence>
<reference evidence="5 6" key="1">
    <citation type="journal article" date="2023" name="Commun. Biol.">
        <title>Genome analysis of Parmales, the sister group of diatoms, reveals the evolutionary specialization of diatoms from phago-mixotrophs to photoautotrophs.</title>
        <authorList>
            <person name="Ban H."/>
            <person name="Sato S."/>
            <person name="Yoshikawa S."/>
            <person name="Yamada K."/>
            <person name="Nakamura Y."/>
            <person name="Ichinomiya M."/>
            <person name="Sato N."/>
            <person name="Blanc-Mathieu R."/>
            <person name="Endo H."/>
            <person name="Kuwata A."/>
            <person name="Ogata H."/>
        </authorList>
    </citation>
    <scope>NUCLEOTIDE SEQUENCE [LARGE SCALE GENOMIC DNA]</scope>
</reference>
<evidence type="ECO:0000313" key="5">
    <source>
        <dbReference type="EMBL" id="GMI32879.1"/>
    </source>
</evidence>
<dbReference type="InterPro" id="IPR027417">
    <property type="entry name" value="P-loop_NTPase"/>
</dbReference>
<proteinExistence type="inferred from homology"/>
<dbReference type="Pfam" id="PF03969">
    <property type="entry name" value="AFG1_ATPase"/>
    <property type="match status" value="1"/>
</dbReference>
<dbReference type="InterPro" id="IPR005654">
    <property type="entry name" value="ATPase_AFG1-like"/>
</dbReference>
<evidence type="ECO:0000256" key="2">
    <source>
        <dbReference type="ARBA" id="ARBA00022741"/>
    </source>
</evidence>
<dbReference type="EMBL" id="BRYB01001754">
    <property type="protein sequence ID" value="GMI32879.1"/>
    <property type="molecule type" value="Genomic_DNA"/>
</dbReference>
<feature type="region of interest" description="Disordered" evidence="4">
    <location>
        <begin position="40"/>
        <end position="62"/>
    </location>
</feature>
<dbReference type="NCBIfam" id="NF040713">
    <property type="entry name" value="ZapE"/>
    <property type="match status" value="1"/>
</dbReference>
<organism evidence="5 6">
    <name type="scientific">Tetraparma gracilis</name>
    <dbReference type="NCBI Taxonomy" id="2962635"/>
    <lineage>
        <taxon>Eukaryota</taxon>
        <taxon>Sar</taxon>
        <taxon>Stramenopiles</taxon>
        <taxon>Ochrophyta</taxon>
        <taxon>Bolidophyceae</taxon>
        <taxon>Parmales</taxon>
        <taxon>Triparmaceae</taxon>
        <taxon>Tetraparma</taxon>
    </lineage>
</organism>
<accession>A0ABQ6MUU9</accession>